<feature type="region of interest" description="Disordered" evidence="1">
    <location>
        <begin position="492"/>
        <end position="662"/>
    </location>
</feature>
<feature type="compositionally biased region" description="Low complexity" evidence="1">
    <location>
        <begin position="365"/>
        <end position="406"/>
    </location>
</feature>
<dbReference type="EMBL" id="CAXITT010000070">
    <property type="protein sequence ID" value="CAL1530486.1"/>
    <property type="molecule type" value="Genomic_DNA"/>
</dbReference>
<feature type="compositionally biased region" description="Basic and acidic residues" evidence="1">
    <location>
        <begin position="616"/>
        <end position="641"/>
    </location>
</feature>
<evidence type="ECO:0000256" key="2">
    <source>
        <dbReference type="SAM" id="Phobius"/>
    </source>
</evidence>
<feature type="domain" description="Ig-like" evidence="4">
    <location>
        <begin position="43"/>
        <end position="129"/>
    </location>
</feature>
<feature type="chain" id="PRO_5044021976" description="Ig-like domain-containing protein" evidence="3">
    <location>
        <begin position="25"/>
        <end position="662"/>
    </location>
</feature>
<evidence type="ECO:0000259" key="4">
    <source>
        <dbReference type="PROSITE" id="PS50835"/>
    </source>
</evidence>
<feature type="region of interest" description="Disordered" evidence="1">
    <location>
        <begin position="288"/>
        <end position="314"/>
    </location>
</feature>
<dbReference type="PROSITE" id="PS50835">
    <property type="entry name" value="IG_LIKE"/>
    <property type="match status" value="1"/>
</dbReference>
<dbReference type="Gene3D" id="2.60.40.10">
    <property type="entry name" value="Immunoglobulins"/>
    <property type="match status" value="1"/>
</dbReference>
<dbReference type="Proteomes" id="UP001497497">
    <property type="component" value="Unassembled WGS sequence"/>
</dbReference>
<dbReference type="SMART" id="SM00409">
    <property type="entry name" value="IG"/>
    <property type="match status" value="1"/>
</dbReference>
<evidence type="ECO:0000313" key="6">
    <source>
        <dbReference type="Proteomes" id="UP001497497"/>
    </source>
</evidence>
<proteinExistence type="predicted"/>
<keyword evidence="6" id="KW-1185">Reference proteome</keyword>
<feature type="transmembrane region" description="Helical" evidence="2">
    <location>
        <begin position="442"/>
        <end position="467"/>
    </location>
</feature>
<name>A0AAV2HEC9_LYMST</name>
<gene>
    <name evidence="5" type="ORF">GSLYS_00004611001</name>
</gene>
<dbReference type="InterPro" id="IPR003006">
    <property type="entry name" value="Ig/MHC_CS"/>
</dbReference>
<feature type="compositionally biased region" description="Polar residues" evidence="1">
    <location>
        <begin position="344"/>
        <end position="364"/>
    </location>
</feature>
<dbReference type="SUPFAM" id="SSF48726">
    <property type="entry name" value="Immunoglobulin"/>
    <property type="match status" value="1"/>
</dbReference>
<comment type="caution">
    <text evidence="5">The sequence shown here is derived from an EMBL/GenBank/DDBJ whole genome shotgun (WGS) entry which is preliminary data.</text>
</comment>
<evidence type="ECO:0000313" key="5">
    <source>
        <dbReference type="EMBL" id="CAL1530486.1"/>
    </source>
</evidence>
<accession>A0AAV2HEC9</accession>
<sequence length="662" mass="72153">MDTLKVAVHHLCFGVLLISHVCLTQECELSFHTEADSLMLLTGQSGSIVCDAGCFAGRGVASVVWTDMLGNKVQGRGESKRTSVYTLTRQRGLVSELVVRSATSEVSGTYTCSVAHGGKLVQSKSKSVIVFEKVARKSLLIPRFPTGPRRGDQLILEDINYRPVRSAKLSGRPHALNSVTTKTGNSGAGGRSEDARDDVRSPFSREYRVNAFESVTPATRDNDLDMVRPTVRDNDFDVIDMAYDSPEDRDYATFELLEAIAWKKRLEKMAKEVPLPDADKHVHLQDPRNEMISRRPLINELPRGSHHLGEDTTFEELPCRRENVARSEHSIISFGRSRQRRESSSNGSTPLDETTTAVGNTTENSTVVADTTPDATSTSTTAAKTTTTSPESTVTTTTTQEAATTPAPNPDDNEGDGKSEGNTGEDSTKCPTSPEPTNFGKYGILAFAVSLSLAFLLLYAILMILFMPRILARRSARKKSDLEAPIYRKKHSDVGEIPPMPINLNDTTPSEIDLSDGNPKRDPNSSLTSQSVNEDDVKKEDTGPAVSTFLLRQASVNKKENEPGDAKESSADNEKKTEDISQTKTELLPSDKPAEAAKAAPEGESLLSNILTDIASRPETKDAPEPKGDDSEVKSKVRESDFDLPPFPDPADSDVNKDIIDV</sequence>
<feature type="signal peptide" evidence="3">
    <location>
        <begin position="1"/>
        <end position="24"/>
    </location>
</feature>
<dbReference type="AlphaFoldDB" id="A0AAV2HEC9"/>
<dbReference type="PROSITE" id="PS00290">
    <property type="entry name" value="IG_MHC"/>
    <property type="match status" value="1"/>
</dbReference>
<feature type="compositionally biased region" description="Polar residues" evidence="1">
    <location>
        <begin position="420"/>
        <end position="431"/>
    </location>
</feature>
<organism evidence="5 6">
    <name type="scientific">Lymnaea stagnalis</name>
    <name type="common">Great pond snail</name>
    <name type="synonym">Helix stagnalis</name>
    <dbReference type="NCBI Taxonomy" id="6523"/>
    <lineage>
        <taxon>Eukaryota</taxon>
        <taxon>Metazoa</taxon>
        <taxon>Spiralia</taxon>
        <taxon>Lophotrochozoa</taxon>
        <taxon>Mollusca</taxon>
        <taxon>Gastropoda</taxon>
        <taxon>Heterobranchia</taxon>
        <taxon>Euthyneura</taxon>
        <taxon>Panpulmonata</taxon>
        <taxon>Hygrophila</taxon>
        <taxon>Lymnaeoidea</taxon>
        <taxon>Lymnaeidae</taxon>
        <taxon>Lymnaea</taxon>
    </lineage>
</organism>
<dbReference type="Pfam" id="PF00047">
    <property type="entry name" value="ig"/>
    <property type="match status" value="1"/>
</dbReference>
<feature type="compositionally biased region" description="Basic and acidic residues" evidence="1">
    <location>
        <begin position="557"/>
        <end position="581"/>
    </location>
</feature>
<feature type="region of interest" description="Disordered" evidence="1">
    <location>
        <begin position="170"/>
        <end position="199"/>
    </location>
</feature>
<dbReference type="InterPro" id="IPR007110">
    <property type="entry name" value="Ig-like_dom"/>
</dbReference>
<evidence type="ECO:0000256" key="1">
    <source>
        <dbReference type="SAM" id="MobiDB-lite"/>
    </source>
</evidence>
<evidence type="ECO:0000256" key="3">
    <source>
        <dbReference type="SAM" id="SignalP"/>
    </source>
</evidence>
<reference evidence="5 6" key="1">
    <citation type="submission" date="2024-04" db="EMBL/GenBank/DDBJ databases">
        <authorList>
            <consortium name="Genoscope - CEA"/>
            <person name="William W."/>
        </authorList>
    </citation>
    <scope>NUCLEOTIDE SEQUENCE [LARGE SCALE GENOMIC DNA]</scope>
</reference>
<keyword evidence="2" id="KW-0472">Membrane</keyword>
<dbReference type="InterPro" id="IPR003599">
    <property type="entry name" value="Ig_sub"/>
</dbReference>
<keyword evidence="2" id="KW-1133">Transmembrane helix</keyword>
<dbReference type="InterPro" id="IPR013151">
    <property type="entry name" value="Immunoglobulin_dom"/>
</dbReference>
<feature type="region of interest" description="Disordered" evidence="1">
    <location>
        <begin position="330"/>
        <end position="435"/>
    </location>
</feature>
<dbReference type="InterPro" id="IPR036179">
    <property type="entry name" value="Ig-like_dom_sf"/>
</dbReference>
<keyword evidence="3" id="KW-0732">Signal</keyword>
<dbReference type="InterPro" id="IPR013783">
    <property type="entry name" value="Ig-like_fold"/>
</dbReference>
<protein>
    <recommendedName>
        <fullName evidence="4">Ig-like domain-containing protein</fullName>
    </recommendedName>
</protein>
<keyword evidence="2" id="KW-0812">Transmembrane</keyword>